<feature type="domain" description="RNase III" evidence="23">
    <location>
        <begin position="22"/>
        <end position="168"/>
    </location>
</feature>
<dbReference type="InterPro" id="IPR007646">
    <property type="entry name" value="RNA_pol_Rpb2_4"/>
</dbReference>
<dbReference type="Pfam" id="PF04563">
    <property type="entry name" value="RNA_pol_Rpb2_1"/>
    <property type="match status" value="1"/>
</dbReference>
<dbReference type="PROSITE" id="PS00517">
    <property type="entry name" value="RNASE_3_1"/>
    <property type="match status" value="1"/>
</dbReference>
<evidence type="ECO:0000256" key="13">
    <source>
        <dbReference type="ARBA" id="ARBA00022833"/>
    </source>
</evidence>
<dbReference type="EC" id="2.7.7.6" evidence="20"/>
<evidence type="ECO:0000256" key="14">
    <source>
        <dbReference type="ARBA" id="ARBA00022884"/>
    </source>
</evidence>
<evidence type="ECO:0000256" key="15">
    <source>
        <dbReference type="ARBA" id="ARBA00023163"/>
    </source>
</evidence>
<dbReference type="GO" id="GO:0003677">
    <property type="term" value="F:DNA binding"/>
    <property type="evidence" value="ECO:0007669"/>
    <property type="project" value="InterPro"/>
</dbReference>
<dbReference type="InterPro" id="IPR037033">
    <property type="entry name" value="DNA-dir_RNAP_su2_hyb_sf"/>
</dbReference>
<dbReference type="SUPFAM" id="SSF64484">
    <property type="entry name" value="beta and beta-prime subunits of DNA dependent RNA-polymerase"/>
    <property type="match status" value="1"/>
</dbReference>
<dbReference type="GO" id="GO:0000428">
    <property type="term" value="C:DNA-directed RNA polymerase complex"/>
    <property type="evidence" value="ECO:0007669"/>
    <property type="project" value="UniProtKB-KW"/>
</dbReference>
<evidence type="ECO:0000256" key="19">
    <source>
        <dbReference type="RuleBase" id="RU000434"/>
    </source>
</evidence>
<dbReference type="InterPro" id="IPR011907">
    <property type="entry name" value="RNase_III"/>
</dbReference>
<dbReference type="Gene3D" id="3.90.1800.10">
    <property type="entry name" value="RNA polymerase alpha subunit dimerisation domain"/>
    <property type="match status" value="1"/>
</dbReference>
<dbReference type="Gene3D" id="3.90.1110.10">
    <property type="entry name" value="RNA polymerase Rpb2, domain 2"/>
    <property type="match status" value="1"/>
</dbReference>
<dbReference type="Pfam" id="PF04560">
    <property type="entry name" value="RNA_pol_Rpb2_7"/>
    <property type="match status" value="1"/>
</dbReference>
<dbReference type="SUPFAM" id="SSF69065">
    <property type="entry name" value="RNase III domain-like"/>
    <property type="match status" value="1"/>
</dbReference>
<dbReference type="Pfam" id="PF04565">
    <property type="entry name" value="RNA_pol_Rpb2_3"/>
    <property type="match status" value="1"/>
</dbReference>
<name>A0A835SQL1_CHLIN</name>
<dbReference type="Proteomes" id="UP000650467">
    <property type="component" value="Unassembled WGS sequence"/>
</dbReference>
<dbReference type="EMBL" id="JAEHOC010000060">
    <property type="protein sequence ID" value="KAG2424995.1"/>
    <property type="molecule type" value="Genomic_DNA"/>
</dbReference>
<dbReference type="CDD" id="cd00593">
    <property type="entry name" value="RIBOc"/>
    <property type="match status" value="1"/>
</dbReference>
<dbReference type="Pfam" id="PF14622">
    <property type="entry name" value="Ribonucleas_3_3"/>
    <property type="match status" value="1"/>
</dbReference>
<dbReference type="InterPro" id="IPR037034">
    <property type="entry name" value="RNA_pol_Rpb2_2_sf"/>
</dbReference>
<dbReference type="InterPro" id="IPR007641">
    <property type="entry name" value="RNA_pol_Rpb2_7"/>
</dbReference>
<keyword evidence="10" id="KW-0479">Metal-binding</keyword>
<dbReference type="InterPro" id="IPR007647">
    <property type="entry name" value="RNA_pol_Rpb2_5"/>
</dbReference>
<evidence type="ECO:0000256" key="17">
    <source>
        <dbReference type="ARBA" id="ARBA00048552"/>
    </source>
</evidence>
<proteinExistence type="inferred from homology"/>
<dbReference type="GO" id="GO:0006351">
    <property type="term" value="P:DNA-templated transcription"/>
    <property type="evidence" value="ECO:0007669"/>
    <property type="project" value="InterPro"/>
</dbReference>
<dbReference type="InterPro" id="IPR015712">
    <property type="entry name" value="DNA-dir_RNA_pol_su2"/>
</dbReference>
<gene>
    <name evidence="24" type="ORF">HXX76_014153</name>
</gene>
<evidence type="ECO:0000256" key="21">
    <source>
        <dbReference type="SAM" id="MobiDB-lite"/>
    </source>
</evidence>
<keyword evidence="4 20" id="KW-0240">DNA-directed RNA polymerase</keyword>
<evidence type="ECO:0000256" key="4">
    <source>
        <dbReference type="ARBA" id="ARBA00022478"/>
    </source>
</evidence>
<comment type="subcellular location">
    <subcellularLocation>
        <location evidence="2">Plastid</location>
        <location evidence="2">Chloroplast</location>
    </subcellularLocation>
</comment>
<dbReference type="Gene3D" id="3.90.1100.10">
    <property type="match status" value="1"/>
</dbReference>
<dbReference type="InterPro" id="IPR000999">
    <property type="entry name" value="RNase_III_dom"/>
</dbReference>
<dbReference type="SUPFAM" id="SSF54768">
    <property type="entry name" value="dsRNA-binding domain-like"/>
    <property type="match status" value="1"/>
</dbReference>
<protein>
    <recommendedName>
        <fullName evidence="20">DNA-directed RNA polymerase subunit beta</fullName>
        <ecNumber evidence="20">2.7.7.6</ecNumber>
    </recommendedName>
</protein>
<dbReference type="HAMAP" id="MF_00104">
    <property type="entry name" value="RNase_III"/>
    <property type="match status" value="1"/>
</dbReference>
<sequence>MDTTTAASLFNPRNKLLDEEGVRALLQEYGVTMKPKNLALYQQAFTHKSYCLRKNDGAVEGNRLCPEGCVPLQAASYERLEFLGDAVLNQVVAEYLYRRYHYENEGFLTKIRTKIVNGVALGELGARMGLGRHLLIAASTEAVSGRTNPKLLEDCFEALVGAIYMDYNAYRIKSKHLEDCGVGFQTAATFIVTVIERYVDFAELARNPGNHKEHLIRYMQGHVGTMPRFDECPGDAGGCTVLVYRGSEAIASGTGENRKQAEQSAARNALDTQEDMDPWAVVQLFFKDNPSYVTKHHIDGYNDFVRNKLPALLRGIPITVVKADAAGRQRFRIDVRLGGKDGDQIYLSKPTYLTEEGKAAPLYPNDARVRNLDYWSDVHADISVEYTDLEGGGSPGQTESVLFEKVRVGSVPILVNSCLCVLDGMPAVLRREMGSCPYDQGGYFIVDGKEKVIVAQERVVTNRLYMATQVDTDKYAMEAQIQCTSEGDPFKKTVVLLITAKQRHHTVLVRVPDVEEDMPLAVVFRALGVESDRRILEHTGALSPEDSGPETKASALSDFLYWTLMDSPPGVYTQQQALEHMAAHVRYGSTEHVMHILANDFLRQTGPSLRLKALTLGRLVQHMVRTHLGMTPPVNRDSFAHKRLDASGELLFGLFRDGLNQFRRGARKAIDYMFLAGGWAEAQSLRDFIQPKDVPNIFDAGVVDAMMKGSMKGNWGLENDPSKGGIVQELNRVSFLGYQSHVRRLCAPIGSDSKLAGPRRLHPTQWGVLCPILSPDGASIGLDKHLSIMAHVTLDAPPEPMRRCLRDLGVRSVEDPADPPSMAEMAAQALVFLNNTMVGTHAEPDGLVRRLREHRRRGVISAFTGVVWDRLAGEVQVFSHGGRLCRPLMVVRDGGAPLLERTGGADHSSKPWHHLFSGWGRELQDTRYLPERAGADPAPMEFIDVEEAADCLIAMGPRDLQQRAALQFTHCEIHPSTTLSLYTNTVPFANHNPAPRNVFSGAQGKQAVGVYATNFNNRLDGMSYVLNYPQRPLVTTRYNALTGNDQLPYGANLIVAILSYTGYNMEDAVLMNQAAVDRGLFSTTYLKSFMETEADDRLRGRATVFCNPYALSASVPGLRCNYANELTLNEHGMPKLNAFVEDGDALVGRVRMVTRVDAATKERRVEASDASKVADKTVEGVVDKVLAFRDENNVRSVKVRLRRLRVPTMGDKVASRHSQKGVVGMLLPHEDMPHTADGLVPDIIINPHAMPTRMTVAHLLETLCGKAGAAAGYISDGTVFEERDWDFHARQLREAGLEGAGNEVMYSGRTGEQMQADVFIGSTYYMRLKHMVADKFNYRATGPVSSVTKQPVRGRAIDGGLRLGEMERDAMLANGLGGFIKEAFMDKADGNLMRMDDDVGLAHSVAVPHSWKLLIHELGALGVGVRFRFGEQPTNDSDSETDEAADEENVAVP</sequence>
<evidence type="ECO:0000256" key="1">
    <source>
        <dbReference type="ARBA" id="ARBA00004026"/>
    </source>
</evidence>
<keyword evidence="15 20" id="KW-0804">Transcription</keyword>
<dbReference type="InterPro" id="IPR007645">
    <property type="entry name" value="RNA_pol_Rpb2_3"/>
</dbReference>
<comment type="catalytic activity">
    <reaction evidence="17 20">
        <text>RNA(n) + a ribonucleoside 5'-triphosphate = RNA(n+1) + diphosphate</text>
        <dbReference type="Rhea" id="RHEA:21248"/>
        <dbReference type="Rhea" id="RHEA-COMP:14527"/>
        <dbReference type="Rhea" id="RHEA-COMP:17342"/>
        <dbReference type="ChEBI" id="CHEBI:33019"/>
        <dbReference type="ChEBI" id="CHEBI:61557"/>
        <dbReference type="ChEBI" id="CHEBI:140395"/>
        <dbReference type="EC" id="2.7.7.6"/>
    </reaction>
</comment>
<dbReference type="PANTHER" id="PTHR20856">
    <property type="entry name" value="DNA-DIRECTED RNA POLYMERASE I SUBUNIT 2"/>
    <property type="match status" value="1"/>
</dbReference>
<dbReference type="Pfam" id="PF00562">
    <property type="entry name" value="RNA_pol_Rpb2_6"/>
    <property type="match status" value="1"/>
</dbReference>
<evidence type="ECO:0000256" key="9">
    <source>
        <dbReference type="ARBA" id="ARBA00022722"/>
    </source>
</evidence>
<dbReference type="GO" id="GO:0009507">
    <property type="term" value="C:chloroplast"/>
    <property type="evidence" value="ECO:0007669"/>
    <property type="project" value="UniProtKB-SubCell"/>
</dbReference>
<evidence type="ECO:0000256" key="12">
    <source>
        <dbReference type="ARBA" id="ARBA00022801"/>
    </source>
</evidence>
<keyword evidence="8 20" id="KW-0548">Nucleotidyltransferase</keyword>
<dbReference type="Gene3D" id="2.40.50.150">
    <property type="match status" value="1"/>
</dbReference>
<comment type="caution">
    <text evidence="24">The sequence shown here is derived from an EMBL/GenBank/DDBJ whole genome shotgun (WGS) entry which is preliminary data.</text>
</comment>
<reference evidence="24" key="1">
    <citation type="journal article" date="2020" name="bioRxiv">
        <title>Comparative genomics of Chlamydomonas.</title>
        <authorList>
            <person name="Craig R.J."/>
            <person name="Hasan A.R."/>
            <person name="Ness R.W."/>
            <person name="Keightley P.D."/>
        </authorList>
    </citation>
    <scope>NUCLEOTIDE SEQUENCE</scope>
    <source>
        <strain evidence="24">SAG 7.73</strain>
    </source>
</reference>
<dbReference type="InterPro" id="IPR007644">
    <property type="entry name" value="RNA_pol_bsu_protrusion"/>
</dbReference>
<dbReference type="InterPro" id="IPR007121">
    <property type="entry name" value="RNA_pol_bsu_CS"/>
</dbReference>
<evidence type="ECO:0000256" key="11">
    <source>
        <dbReference type="ARBA" id="ARBA00022759"/>
    </source>
</evidence>
<dbReference type="CDD" id="cd00653">
    <property type="entry name" value="RNA_pol_B_RPB2"/>
    <property type="match status" value="1"/>
</dbReference>
<evidence type="ECO:0000256" key="3">
    <source>
        <dbReference type="ARBA" id="ARBA00006835"/>
    </source>
</evidence>
<dbReference type="SMART" id="SM00535">
    <property type="entry name" value="RIBOc"/>
    <property type="match status" value="1"/>
</dbReference>
<keyword evidence="5" id="KW-0150">Chloroplast</keyword>
<dbReference type="Pfam" id="PF04561">
    <property type="entry name" value="RNA_pol_Rpb2_2"/>
    <property type="match status" value="1"/>
</dbReference>
<dbReference type="Gene3D" id="3.30.160.20">
    <property type="match status" value="1"/>
</dbReference>
<keyword evidence="7 20" id="KW-0808">Transferase</keyword>
<dbReference type="Gene3D" id="1.10.1520.10">
    <property type="entry name" value="Ribonuclease III domain"/>
    <property type="match status" value="1"/>
</dbReference>
<dbReference type="OrthoDB" id="10248617at2759"/>
<evidence type="ECO:0000256" key="2">
    <source>
        <dbReference type="ARBA" id="ARBA00004229"/>
    </source>
</evidence>
<evidence type="ECO:0000256" key="8">
    <source>
        <dbReference type="ARBA" id="ARBA00022695"/>
    </source>
</evidence>
<keyword evidence="13" id="KW-0862">Zinc</keyword>
<dbReference type="GO" id="GO:0004525">
    <property type="term" value="F:ribonuclease III activity"/>
    <property type="evidence" value="ECO:0007669"/>
    <property type="project" value="InterPro"/>
</dbReference>
<dbReference type="InterPro" id="IPR014724">
    <property type="entry name" value="RNA_pol_RPB2_OB-fold"/>
</dbReference>
<dbReference type="PROSITE" id="PS01166">
    <property type="entry name" value="RNA_POL_BETA"/>
    <property type="match status" value="1"/>
</dbReference>
<feature type="domain" description="DRBM" evidence="22">
    <location>
        <begin position="210"/>
        <end position="275"/>
    </location>
</feature>
<comment type="subunit">
    <text evidence="16">In plastids the minimal PEP RNA polymerase catalytic core is composed of four subunits: alpha, beta, beta', and beta''. When a (nuclear-encoded) sigma factor is associated with the core the holoenzyme is formed, which can initiate transcription.</text>
</comment>
<evidence type="ECO:0000313" key="24">
    <source>
        <dbReference type="EMBL" id="KAG2424995.1"/>
    </source>
</evidence>
<dbReference type="GO" id="GO:0006364">
    <property type="term" value="P:rRNA processing"/>
    <property type="evidence" value="ECO:0007669"/>
    <property type="project" value="InterPro"/>
</dbReference>
<dbReference type="GO" id="GO:0003899">
    <property type="term" value="F:DNA-directed RNA polymerase activity"/>
    <property type="evidence" value="ECO:0007669"/>
    <property type="project" value="UniProtKB-EC"/>
</dbReference>
<dbReference type="Gene3D" id="2.40.270.10">
    <property type="entry name" value="DNA-directed RNA polymerase, subunit 2, domain 6"/>
    <property type="match status" value="1"/>
</dbReference>
<dbReference type="InterPro" id="IPR007642">
    <property type="entry name" value="RNA_pol_Rpb2_2"/>
</dbReference>
<evidence type="ECO:0000256" key="5">
    <source>
        <dbReference type="ARBA" id="ARBA00022528"/>
    </source>
</evidence>
<feature type="compositionally biased region" description="Acidic residues" evidence="21">
    <location>
        <begin position="1437"/>
        <end position="1453"/>
    </location>
</feature>
<evidence type="ECO:0000256" key="16">
    <source>
        <dbReference type="ARBA" id="ARBA00026088"/>
    </source>
</evidence>
<dbReference type="InterPro" id="IPR007120">
    <property type="entry name" value="DNA-dir_RNAP_su2_dom"/>
</dbReference>
<dbReference type="PROSITE" id="PS50142">
    <property type="entry name" value="RNASE_3_2"/>
    <property type="match status" value="1"/>
</dbReference>
<keyword evidence="25" id="KW-1185">Reference proteome</keyword>
<keyword evidence="6" id="KW-0934">Plastid</keyword>
<dbReference type="Pfam" id="PF04567">
    <property type="entry name" value="RNA_pol_Rpb2_5"/>
    <property type="match status" value="1"/>
</dbReference>
<evidence type="ECO:0000259" key="23">
    <source>
        <dbReference type="PROSITE" id="PS50142"/>
    </source>
</evidence>
<dbReference type="GO" id="GO:0003723">
    <property type="term" value="F:RNA binding"/>
    <property type="evidence" value="ECO:0007669"/>
    <property type="project" value="UniProtKB-UniRule"/>
</dbReference>
<organism evidence="24 25">
    <name type="scientific">Chlamydomonas incerta</name>
    <dbReference type="NCBI Taxonomy" id="51695"/>
    <lineage>
        <taxon>Eukaryota</taxon>
        <taxon>Viridiplantae</taxon>
        <taxon>Chlorophyta</taxon>
        <taxon>core chlorophytes</taxon>
        <taxon>Chlorophyceae</taxon>
        <taxon>CS clade</taxon>
        <taxon>Chlamydomonadales</taxon>
        <taxon>Chlamydomonadaceae</taxon>
        <taxon>Chlamydomonas</taxon>
    </lineage>
</organism>
<evidence type="ECO:0000256" key="10">
    <source>
        <dbReference type="ARBA" id="ARBA00022723"/>
    </source>
</evidence>
<keyword evidence="11" id="KW-0255">Endonuclease</keyword>
<dbReference type="InterPro" id="IPR014720">
    <property type="entry name" value="dsRBD_dom"/>
</dbReference>
<feature type="region of interest" description="Disordered" evidence="21">
    <location>
        <begin position="1432"/>
        <end position="1453"/>
    </location>
</feature>
<evidence type="ECO:0000256" key="18">
    <source>
        <dbReference type="PROSITE-ProRule" id="PRU00266"/>
    </source>
</evidence>
<evidence type="ECO:0000256" key="7">
    <source>
        <dbReference type="ARBA" id="ARBA00022679"/>
    </source>
</evidence>
<dbReference type="GO" id="GO:0032549">
    <property type="term" value="F:ribonucleoside binding"/>
    <property type="evidence" value="ECO:0007669"/>
    <property type="project" value="InterPro"/>
</dbReference>
<evidence type="ECO:0000256" key="6">
    <source>
        <dbReference type="ARBA" id="ARBA00022640"/>
    </source>
</evidence>
<dbReference type="PROSITE" id="PS50137">
    <property type="entry name" value="DS_RBD"/>
    <property type="match status" value="1"/>
</dbReference>
<keyword evidence="14 18" id="KW-0694">RNA-binding</keyword>
<dbReference type="GO" id="GO:0046872">
    <property type="term" value="F:metal ion binding"/>
    <property type="evidence" value="ECO:0007669"/>
    <property type="project" value="UniProtKB-KW"/>
</dbReference>
<comment type="similarity">
    <text evidence="3 19">Belongs to the RNA polymerase beta chain family.</text>
</comment>
<dbReference type="InterPro" id="IPR036389">
    <property type="entry name" value="RNase_III_sf"/>
</dbReference>
<keyword evidence="12" id="KW-0378">Hydrolase</keyword>
<evidence type="ECO:0000256" key="20">
    <source>
        <dbReference type="RuleBase" id="RU363031"/>
    </source>
</evidence>
<keyword evidence="9" id="KW-0540">Nuclease</keyword>
<accession>A0A835SQL1</accession>
<evidence type="ECO:0000259" key="22">
    <source>
        <dbReference type="PROSITE" id="PS50137"/>
    </source>
</evidence>
<evidence type="ECO:0000313" key="25">
    <source>
        <dbReference type="Proteomes" id="UP000650467"/>
    </source>
</evidence>
<dbReference type="Pfam" id="PF04566">
    <property type="entry name" value="RNA_pol_Rpb2_4"/>
    <property type="match status" value="1"/>
</dbReference>
<comment type="function">
    <text evidence="1 20">DNA-dependent RNA polymerase catalyzes the transcription of DNA into RNA using the four ribonucleoside triphosphates as substrates.</text>
</comment>